<evidence type="ECO:0000313" key="3">
    <source>
        <dbReference type="Proteomes" id="UP000299211"/>
    </source>
</evidence>
<dbReference type="Proteomes" id="UP000299211">
    <property type="component" value="Unassembled WGS sequence"/>
</dbReference>
<dbReference type="AlphaFoldDB" id="A0A4D4MAP6"/>
<dbReference type="Proteomes" id="UP000302139">
    <property type="component" value="Unassembled WGS sequence"/>
</dbReference>
<dbReference type="EMBL" id="BJHY01000001">
    <property type="protein sequence ID" value="GDY70673.1"/>
    <property type="molecule type" value="Genomic_DNA"/>
</dbReference>
<organism evidence="1 4">
    <name type="scientific">Streptomyces avermitilis</name>
    <dbReference type="NCBI Taxonomy" id="33903"/>
    <lineage>
        <taxon>Bacteria</taxon>
        <taxon>Bacillati</taxon>
        <taxon>Actinomycetota</taxon>
        <taxon>Actinomycetes</taxon>
        <taxon>Kitasatosporales</taxon>
        <taxon>Streptomycetaceae</taxon>
        <taxon>Streptomyces</taxon>
    </lineage>
</organism>
<reference evidence="2 3" key="1">
    <citation type="submission" date="2019-04" db="EMBL/GenBank/DDBJ databases">
        <title>Draft genome sequences of Streptomyces avermitilis ATCC 31267.</title>
        <authorList>
            <person name="Komaki H."/>
            <person name="Tamura T."/>
            <person name="Hosoyama A."/>
        </authorList>
    </citation>
    <scope>NUCLEOTIDE SEQUENCE [LARGE SCALE GENOMIC DNA]</scope>
    <source>
        <strain evidence="2 3">ATCC 31267</strain>
    </source>
</reference>
<comment type="caution">
    <text evidence="1">The sequence shown here is derived from an EMBL/GenBank/DDBJ whole genome shotgun (WGS) entry which is preliminary data.</text>
</comment>
<evidence type="ECO:0000313" key="4">
    <source>
        <dbReference type="Proteomes" id="UP000302139"/>
    </source>
</evidence>
<gene>
    <name evidence="1" type="ORF">SAV14893_083380</name>
    <name evidence="2" type="ORF">SAV31267_001580</name>
</gene>
<evidence type="ECO:0000313" key="2">
    <source>
        <dbReference type="EMBL" id="GDY70673.1"/>
    </source>
</evidence>
<protein>
    <submittedName>
        <fullName evidence="1">Uncharacterized protein</fullName>
    </submittedName>
</protein>
<dbReference type="EMBL" id="BJHX01000001">
    <property type="protein sequence ID" value="GDY68945.1"/>
    <property type="molecule type" value="Genomic_DNA"/>
</dbReference>
<evidence type="ECO:0000313" key="1">
    <source>
        <dbReference type="EMBL" id="GDY68945.1"/>
    </source>
</evidence>
<name>A0A4D4MAP6_STRAX</name>
<reference evidence="1 4" key="2">
    <citation type="submission" date="2019-04" db="EMBL/GenBank/DDBJ databases">
        <title>Draft genome sequences of Streptomyces avermitilis NBRC 14893.</title>
        <authorList>
            <person name="Komaki H."/>
            <person name="Tamura T."/>
            <person name="Hosoyama A."/>
        </authorList>
    </citation>
    <scope>NUCLEOTIDE SEQUENCE [LARGE SCALE GENOMIC DNA]</scope>
    <source>
        <strain evidence="1 4">NBRC 14893</strain>
    </source>
</reference>
<accession>A0A4D4MAP6</accession>
<proteinExistence type="predicted"/>
<sequence length="107" mass="12081">MHERAQDDESPVSWAFHRGLCDGRVDLDQRHPQNGAGMDARNHVWAGVRGPENSYDFIRGKEVLPRTQAELMGCQTGWHVGVFRTCDDADGFARRGRGKTSPWTKTE</sequence>